<dbReference type="EMBL" id="QJKJ01009512">
    <property type="protein sequence ID" value="RDX76417.1"/>
    <property type="molecule type" value="Genomic_DNA"/>
</dbReference>
<sequence>KHPYKAIPKAKWMEAAMRNLAERQETLRDDVNQLKAQVGQIIEKLESMQSLKSTPTILPQTRLNSKAKHSFHPIPPQVEDFQSARMRLDTLEGVKQFNFDAVGLCLVPNIVIPPKFELPVFDKYKGTTCPKSHLTMYCRKMAPQAHDDALLIHFFQESLTGIALEWYLGLKRERVQTWKSLVESFLDQHKYNMDMIPTRS</sequence>
<evidence type="ECO:0000313" key="3">
    <source>
        <dbReference type="Proteomes" id="UP000257109"/>
    </source>
</evidence>
<evidence type="ECO:0008006" key="4">
    <source>
        <dbReference type="Google" id="ProtNLM"/>
    </source>
</evidence>
<keyword evidence="1" id="KW-0175">Coiled coil</keyword>
<comment type="caution">
    <text evidence="2">The sequence shown here is derived from an EMBL/GenBank/DDBJ whole genome shotgun (WGS) entry which is preliminary data.</text>
</comment>
<dbReference type="PANTHER" id="PTHR33223:SF8">
    <property type="entry name" value="OS04G0172440 PROTEIN"/>
    <property type="match status" value="1"/>
</dbReference>
<accession>A0A371FDP9</accession>
<dbReference type="AlphaFoldDB" id="A0A371FDP9"/>
<evidence type="ECO:0000313" key="2">
    <source>
        <dbReference type="EMBL" id="RDX76417.1"/>
    </source>
</evidence>
<dbReference type="Proteomes" id="UP000257109">
    <property type="component" value="Unassembled WGS sequence"/>
</dbReference>
<gene>
    <name evidence="2" type="ORF">CR513_43588</name>
</gene>
<protein>
    <recommendedName>
        <fullName evidence="4">Retrotransposon gag domain-containing protein</fullName>
    </recommendedName>
</protein>
<dbReference type="PANTHER" id="PTHR33223">
    <property type="entry name" value="CCHC-TYPE DOMAIN-CONTAINING PROTEIN"/>
    <property type="match status" value="1"/>
</dbReference>
<keyword evidence="3" id="KW-1185">Reference proteome</keyword>
<name>A0A371FDP9_MUCPR</name>
<reference evidence="2" key="1">
    <citation type="submission" date="2018-05" db="EMBL/GenBank/DDBJ databases">
        <title>Draft genome of Mucuna pruriens seed.</title>
        <authorList>
            <person name="Nnadi N.E."/>
            <person name="Vos R."/>
            <person name="Hasami M.H."/>
            <person name="Devisetty U.K."/>
            <person name="Aguiy J.C."/>
        </authorList>
    </citation>
    <scope>NUCLEOTIDE SEQUENCE [LARGE SCALE GENOMIC DNA]</scope>
    <source>
        <strain evidence="2">JCA_2017</strain>
    </source>
</reference>
<evidence type="ECO:0000256" key="1">
    <source>
        <dbReference type="SAM" id="Coils"/>
    </source>
</evidence>
<proteinExistence type="predicted"/>
<organism evidence="2 3">
    <name type="scientific">Mucuna pruriens</name>
    <name type="common">Velvet bean</name>
    <name type="synonym">Dolichos pruriens</name>
    <dbReference type="NCBI Taxonomy" id="157652"/>
    <lineage>
        <taxon>Eukaryota</taxon>
        <taxon>Viridiplantae</taxon>
        <taxon>Streptophyta</taxon>
        <taxon>Embryophyta</taxon>
        <taxon>Tracheophyta</taxon>
        <taxon>Spermatophyta</taxon>
        <taxon>Magnoliopsida</taxon>
        <taxon>eudicotyledons</taxon>
        <taxon>Gunneridae</taxon>
        <taxon>Pentapetalae</taxon>
        <taxon>rosids</taxon>
        <taxon>fabids</taxon>
        <taxon>Fabales</taxon>
        <taxon>Fabaceae</taxon>
        <taxon>Papilionoideae</taxon>
        <taxon>50 kb inversion clade</taxon>
        <taxon>NPAAA clade</taxon>
        <taxon>indigoferoid/millettioid clade</taxon>
        <taxon>Phaseoleae</taxon>
        <taxon>Mucuna</taxon>
    </lineage>
</organism>
<feature type="coiled-coil region" evidence="1">
    <location>
        <begin position="17"/>
        <end position="51"/>
    </location>
</feature>
<dbReference type="OrthoDB" id="1750196at2759"/>
<feature type="non-terminal residue" evidence="2">
    <location>
        <position position="1"/>
    </location>
</feature>